<dbReference type="EMBL" id="FQWC01000005">
    <property type="protein sequence ID" value="SHH01235.1"/>
    <property type="molecule type" value="Genomic_DNA"/>
</dbReference>
<keyword evidence="3" id="KW-1185">Reference proteome</keyword>
<accession>A0A1M5PHL1</accession>
<dbReference type="Proteomes" id="UP000184071">
    <property type="component" value="Unassembled WGS sequence"/>
</dbReference>
<protein>
    <submittedName>
        <fullName evidence="2">Uncharacterized protein</fullName>
    </submittedName>
</protein>
<keyword evidence="1" id="KW-0472">Membrane</keyword>
<keyword evidence="1" id="KW-0812">Transmembrane</keyword>
<proteinExistence type="predicted"/>
<reference evidence="3" key="1">
    <citation type="submission" date="2016-11" db="EMBL/GenBank/DDBJ databases">
        <authorList>
            <person name="Varghese N."/>
            <person name="Submissions S."/>
        </authorList>
    </citation>
    <scope>NUCLEOTIDE SEQUENCE [LARGE SCALE GENOMIC DNA]</scope>
    <source>
        <strain evidence="3">DSM 17963</strain>
    </source>
</reference>
<evidence type="ECO:0000313" key="2">
    <source>
        <dbReference type="EMBL" id="SHH01235.1"/>
    </source>
</evidence>
<gene>
    <name evidence="2" type="ORF">SAMN05443663_10516</name>
</gene>
<feature type="transmembrane region" description="Helical" evidence="1">
    <location>
        <begin position="12"/>
        <end position="42"/>
    </location>
</feature>
<sequence>MINLGLLINLYSFFVMFCVILLFGFLNVNTPLLVIFLLFILFGKIQEKIGKVQF</sequence>
<dbReference type="AlphaFoldDB" id="A0A1M5PHL1"/>
<evidence type="ECO:0000313" key="3">
    <source>
        <dbReference type="Proteomes" id="UP000184071"/>
    </source>
</evidence>
<evidence type="ECO:0000256" key="1">
    <source>
        <dbReference type="SAM" id="Phobius"/>
    </source>
</evidence>
<name>A0A1M5PHL1_9FLAO</name>
<keyword evidence="1" id="KW-1133">Transmembrane helix</keyword>
<organism evidence="2 3">
    <name type="scientific">Flavobacterium defluvii</name>
    <dbReference type="NCBI Taxonomy" id="370979"/>
    <lineage>
        <taxon>Bacteria</taxon>
        <taxon>Pseudomonadati</taxon>
        <taxon>Bacteroidota</taxon>
        <taxon>Flavobacteriia</taxon>
        <taxon>Flavobacteriales</taxon>
        <taxon>Flavobacteriaceae</taxon>
        <taxon>Flavobacterium</taxon>
    </lineage>
</organism>